<dbReference type="PANTHER" id="PTHR10241:SF25">
    <property type="entry name" value="TOMOSYN, ISOFORM C"/>
    <property type="match status" value="1"/>
</dbReference>
<name>M7TF23_EUTLA</name>
<dbReference type="PROSITE" id="PS50082">
    <property type="entry name" value="WD_REPEATS_2"/>
    <property type="match status" value="1"/>
</dbReference>
<dbReference type="GO" id="GO:0005886">
    <property type="term" value="C:plasma membrane"/>
    <property type="evidence" value="ECO:0007669"/>
    <property type="project" value="TreeGrafter"/>
</dbReference>
<dbReference type="Proteomes" id="UP000012174">
    <property type="component" value="Unassembled WGS sequence"/>
</dbReference>
<dbReference type="SUPFAM" id="SSF50978">
    <property type="entry name" value="WD40 repeat-like"/>
    <property type="match status" value="1"/>
</dbReference>
<protein>
    <submittedName>
        <fullName evidence="6">Putative snare-dependent exocytosis protein</fullName>
    </submittedName>
</protein>
<dbReference type="InterPro" id="IPR001680">
    <property type="entry name" value="WD40_rpt"/>
</dbReference>
<dbReference type="HOGENOM" id="CLU_006030_0_0_1"/>
<dbReference type="Gene3D" id="2.130.10.10">
    <property type="entry name" value="YVTN repeat-like/Quinoprotein amine dehydrogenase"/>
    <property type="match status" value="2"/>
</dbReference>
<dbReference type="GO" id="GO:0005737">
    <property type="term" value="C:cytoplasm"/>
    <property type="evidence" value="ECO:0007669"/>
    <property type="project" value="TreeGrafter"/>
</dbReference>
<dbReference type="Pfam" id="PF08596">
    <property type="entry name" value="Lgl_C"/>
    <property type="match status" value="1"/>
</dbReference>
<feature type="region of interest" description="Disordered" evidence="4">
    <location>
        <begin position="775"/>
        <end position="796"/>
    </location>
</feature>
<dbReference type="GO" id="GO:0006887">
    <property type="term" value="P:exocytosis"/>
    <property type="evidence" value="ECO:0007669"/>
    <property type="project" value="UniProtKB-KW"/>
</dbReference>
<keyword evidence="3" id="KW-0853">WD repeat</keyword>
<comment type="similarity">
    <text evidence="1">Belongs to the WD repeat L(2)GL family.</text>
</comment>
<dbReference type="GO" id="GO:0045159">
    <property type="term" value="F:myosin II binding"/>
    <property type="evidence" value="ECO:0007669"/>
    <property type="project" value="TreeGrafter"/>
</dbReference>
<dbReference type="InterPro" id="IPR013905">
    <property type="entry name" value="Lgl_C_dom"/>
</dbReference>
<dbReference type="GO" id="GO:0005096">
    <property type="term" value="F:GTPase activator activity"/>
    <property type="evidence" value="ECO:0007669"/>
    <property type="project" value="TreeGrafter"/>
</dbReference>
<sequence>MLDWCFLGLANGDICAYDLDRQRISAFRLSSFWAQRDPNARAVGLVSMQLHPRDIGKLLIAYTHGVVIYSFKQNQATQFFEYHVPPGAPGGSGHAVDTLRKPRVTQAVWHPTGTFIVTAHDDGSLVFWDAKDSRIVMARTLYDTNIDQPVPHPGPSGPKHHYLKLVWCCKQNPEDSGLLIAGGQALDAPANGLTFIELGVTPNYATSSWQILADYCKGKRQSILETPPGAEVTNFFLIPRASPHFAGAQDPIAALILLSSGELITLSFPSGYPISPTNQLHPSLSFVHPFATNFAVTIMDRPRWLGMVEGRSQGESVLKGGAEAPRPRRRFEGRTVIQVAHADSTIRIWDVGHGDDIENSSQLQVDVARALDRTDDVTVNTMSMAPTTGEFVVGTSGGEVVIYRWGANKFYGENPNPRMDPNPGGLTDISRRAEPSLKSGLQPFSLYEMMQGPITVVKASDVGFMAVGSEGGFLSIIDMRGPSVMFQASMVDFSKQDRRSSFLKGHSSAAGKEWPVAVEFGVMTLDEDKYSSICCFVGTNKGKVITFKLLPSAGGYNAQVAGVASLSDKIVAICPIIAETGKPAYATGPAVAGLREGHNVNGLLVVVTQSEARIFKPATAKGASKSFDDYICDAACVTEFPLNGMALVGVFGDRVTRAFSLPGLKELGAAPLPMMDGSRTDGTVITDDGDLFCWTGPSEIAVLDVWGTGQALENTADTLINPSLAVPPRPTISNIQWISGTQHVTPTDLDLLIGGPDRPPSKRMVSATAAIERELASGRGGGSGSGSRGGQDQEGWGDYLTRQLNERTEKLNIMNDTMDSAAENSQKWADSTSKYVQQQKRKMLFGSITGKFM</sequence>
<dbReference type="GO" id="GO:0006893">
    <property type="term" value="P:Golgi to plasma membrane transport"/>
    <property type="evidence" value="ECO:0007669"/>
    <property type="project" value="TreeGrafter"/>
</dbReference>
<dbReference type="eggNOG" id="KOG1983">
    <property type="taxonomic scope" value="Eukaryota"/>
</dbReference>
<feature type="repeat" description="WD" evidence="3">
    <location>
        <begin position="104"/>
        <end position="138"/>
    </location>
</feature>
<proteinExistence type="inferred from homology"/>
<keyword evidence="2" id="KW-0268">Exocytosis</keyword>
<evidence type="ECO:0000313" key="6">
    <source>
        <dbReference type="EMBL" id="EMR65310.1"/>
    </source>
</evidence>
<feature type="domain" description="Lethal giant larvae (Lgl)-like C-terminal" evidence="5">
    <location>
        <begin position="377"/>
        <end position="762"/>
    </location>
</feature>
<dbReference type="Pfam" id="PF00400">
    <property type="entry name" value="WD40"/>
    <property type="match status" value="1"/>
</dbReference>
<dbReference type="InterPro" id="IPR015943">
    <property type="entry name" value="WD40/YVTN_repeat-like_dom_sf"/>
</dbReference>
<feature type="compositionally biased region" description="Gly residues" evidence="4">
    <location>
        <begin position="778"/>
        <end position="789"/>
    </location>
</feature>
<accession>M7TF23</accession>
<keyword evidence="7" id="KW-1185">Reference proteome</keyword>
<evidence type="ECO:0000313" key="7">
    <source>
        <dbReference type="Proteomes" id="UP000012174"/>
    </source>
</evidence>
<evidence type="ECO:0000256" key="3">
    <source>
        <dbReference type="PROSITE-ProRule" id="PRU00221"/>
    </source>
</evidence>
<evidence type="ECO:0000259" key="5">
    <source>
        <dbReference type="Pfam" id="PF08596"/>
    </source>
</evidence>
<dbReference type="AlphaFoldDB" id="M7TF23"/>
<dbReference type="SUPFAM" id="SSF101908">
    <property type="entry name" value="Putative isomerase YbhE"/>
    <property type="match status" value="1"/>
</dbReference>
<dbReference type="InterPro" id="IPR036322">
    <property type="entry name" value="WD40_repeat_dom_sf"/>
</dbReference>
<dbReference type="STRING" id="1287681.M7TF23"/>
<evidence type="ECO:0000256" key="4">
    <source>
        <dbReference type="SAM" id="MobiDB-lite"/>
    </source>
</evidence>
<evidence type="ECO:0000256" key="2">
    <source>
        <dbReference type="ARBA" id="ARBA00022483"/>
    </source>
</evidence>
<dbReference type="EMBL" id="KB706892">
    <property type="protein sequence ID" value="EMR65310.1"/>
    <property type="molecule type" value="Genomic_DNA"/>
</dbReference>
<dbReference type="OrthoDB" id="19944at2759"/>
<dbReference type="PANTHER" id="PTHR10241">
    <property type="entry name" value="LETHAL 2 GIANT LARVAE PROTEIN"/>
    <property type="match status" value="1"/>
</dbReference>
<dbReference type="GO" id="GO:0019905">
    <property type="term" value="F:syntaxin binding"/>
    <property type="evidence" value="ECO:0007669"/>
    <property type="project" value="TreeGrafter"/>
</dbReference>
<organism evidence="6 7">
    <name type="scientific">Eutypa lata (strain UCR-EL1)</name>
    <name type="common">Grapevine dieback disease fungus</name>
    <name type="synonym">Eutypa armeniacae</name>
    <dbReference type="NCBI Taxonomy" id="1287681"/>
    <lineage>
        <taxon>Eukaryota</taxon>
        <taxon>Fungi</taxon>
        <taxon>Dikarya</taxon>
        <taxon>Ascomycota</taxon>
        <taxon>Pezizomycotina</taxon>
        <taxon>Sordariomycetes</taxon>
        <taxon>Xylariomycetidae</taxon>
        <taxon>Xylariales</taxon>
        <taxon>Diatrypaceae</taxon>
        <taxon>Eutypa</taxon>
    </lineage>
</organism>
<evidence type="ECO:0000256" key="1">
    <source>
        <dbReference type="ARBA" id="ARBA00008070"/>
    </source>
</evidence>
<dbReference type="OMA" id="QIYVFGQ"/>
<reference evidence="7" key="1">
    <citation type="journal article" date="2013" name="Genome Announc.">
        <title>Draft genome sequence of the grapevine dieback fungus Eutypa lata UCR-EL1.</title>
        <authorList>
            <person name="Blanco-Ulate B."/>
            <person name="Rolshausen P.E."/>
            <person name="Cantu D."/>
        </authorList>
    </citation>
    <scope>NUCLEOTIDE SEQUENCE [LARGE SCALE GENOMIC DNA]</scope>
    <source>
        <strain evidence="7">UCR-EL1</strain>
    </source>
</reference>
<dbReference type="KEGG" id="ela:UCREL1_7735"/>
<dbReference type="SMART" id="SM00320">
    <property type="entry name" value="WD40"/>
    <property type="match status" value="3"/>
</dbReference>
<gene>
    <name evidence="6" type="ORF">UCREL1_7735</name>
</gene>